<dbReference type="InterPro" id="IPR021858">
    <property type="entry name" value="Fun_TF"/>
</dbReference>
<keyword evidence="4" id="KW-1185">Reference proteome</keyword>
<evidence type="ECO:0008006" key="5">
    <source>
        <dbReference type="Google" id="ProtNLM"/>
    </source>
</evidence>
<dbReference type="AlphaFoldDB" id="A0A8H5IIE8"/>
<comment type="caution">
    <text evidence="3">The sequence shown here is derived from an EMBL/GenBank/DDBJ whole genome shotgun (WGS) entry which is preliminary data.</text>
</comment>
<dbReference type="GO" id="GO:0045944">
    <property type="term" value="P:positive regulation of transcription by RNA polymerase II"/>
    <property type="evidence" value="ECO:0007669"/>
    <property type="project" value="TreeGrafter"/>
</dbReference>
<dbReference type="PANTHER" id="PTHR37534">
    <property type="entry name" value="TRANSCRIPTIONAL ACTIVATOR PROTEIN UGA3"/>
    <property type="match status" value="1"/>
</dbReference>
<keyword evidence="2" id="KW-0539">Nucleus</keyword>
<evidence type="ECO:0000256" key="1">
    <source>
        <dbReference type="ARBA" id="ARBA00004123"/>
    </source>
</evidence>
<protein>
    <recommendedName>
        <fullName evidence="5">Transcription factor domain-containing protein</fullName>
    </recommendedName>
</protein>
<dbReference type="PANTHER" id="PTHR37534:SF11">
    <property type="entry name" value="ZN(II)2CYS6 TRANSCRIPTION FACTOR (EUROFUNG)"/>
    <property type="match status" value="1"/>
</dbReference>
<dbReference type="GO" id="GO:0000976">
    <property type="term" value="F:transcription cis-regulatory region binding"/>
    <property type="evidence" value="ECO:0007669"/>
    <property type="project" value="TreeGrafter"/>
</dbReference>
<name>A0A8H5IIE8_9HYPO</name>
<evidence type="ECO:0000313" key="4">
    <source>
        <dbReference type="Proteomes" id="UP000574317"/>
    </source>
</evidence>
<evidence type="ECO:0000256" key="2">
    <source>
        <dbReference type="ARBA" id="ARBA00023242"/>
    </source>
</evidence>
<sequence>MDDSEHSFVQDLNLHGEYFGDFLVEYTTIDNTETSVQMDLGVPFQNAETYTPWTVDESQWFNHCGSFDTSSNLSMDSCKSFVLNACPVDILSPGHSNETFIEQTKDQGPLSMKLSYQSHEEASQSISQTTVTLYNAGVPQTLTHTPTFLIDYWFQTVCATWNSFDSAKNLNRSVALEAFAYSEGLACSLQSMAAAYLAEYLPHFRGIAISATLAAIQAIKRELGKTLCPQVLPRHLLLSMFCIGTSACWTDPLQFGLPFLKETKAILQSYKRSKHFLSKDDQDALLFFDNSTMYWDMLCSIIDVQDTDIIDPPATSPTMPLQPSSSQGSLHPWTGVSTEIMELFFRSILLCKGFRARMSHDHRQSSRSLQAALNYIKEARELHQRLESFLIPAEQEICDTGDIWTPKSHLVQIAEAYRLAAMGHLYQTFSDLRNQDTSPNGGSLVDAEYRVLEMGLDIIHILEKIPLASGTRCMQPLLCLTAGILMRFDVPVINPQIHTPQLLSDLLSADLRSAPTAALQDPPFEDIRHNMLLSLKNTKRCIEVGQGRRFVLERLSILESSLPPKPIRVVKQLVQAVWAAYDGQGAGSQVHWIDIMAKSNLRTIFG</sequence>
<proteinExistence type="predicted"/>
<dbReference type="EMBL" id="JAAOAO010000565">
    <property type="protein sequence ID" value="KAF5536420.1"/>
    <property type="molecule type" value="Genomic_DNA"/>
</dbReference>
<dbReference type="GO" id="GO:0005634">
    <property type="term" value="C:nucleus"/>
    <property type="evidence" value="ECO:0007669"/>
    <property type="project" value="UniProtKB-SubCell"/>
</dbReference>
<dbReference type="Pfam" id="PF11951">
    <property type="entry name" value="Fungal_trans_2"/>
    <property type="match status" value="2"/>
</dbReference>
<evidence type="ECO:0000313" key="3">
    <source>
        <dbReference type="EMBL" id="KAF5536420.1"/>
    </source>
</evidence>
<reference evidence="3 4" key="1">
    <citation type="submission" date="2020-05" db="EMBL/GenBank/DDBJ databases">
        <title>Identification and distribution of gene clusters putatively required for synthesis of sphingolipid metabolism inhibitors in phylogenetically diverse species of the filamentous fungus Fusarium.</title>
        <authorList>
            <person name="Kim H.-S."/>
            <person name="Busman M."/>
            <person name="Brown D.W."/>
            <person name="Divon H."/>
            <person name="Uhlig S."/>
            <person name="Proctor R.H."/>
        </authorList>
    </citation>
    <scope>NUCLEOTIDE SEQUENCE [LARGE SCALE GENOMIC DNA]</scope>
    <source>
        <strain evidence="3 4">NRRL 25196</strain>
    </source>
</reference>
<organism evidence="3 4">
    <name type="scientific">Fusarium napiforme</name>
    <dbReference type="NCBI Taxonomy" id="42672"/>
    <lineage>
        <taxon>Eukaryota</taxon>
        <taxon>Fungi</taxon>
        <taxon>Dikarya</taxon>
        <taxon>Ascomycota</taxon>
        <taxon>Pezizomycotina</taxon>
        <taxon>Sordariomycetes</taxon>
        <taxon>Hypocreomycetidae</taxon>
        <taxon>Hypocreales</taxon>
        <taxon>Nectriaceae</taxon>
        <taxon>Fusarium</taxon>
        <taxon>Fusarium fujikuroi species complex</taxon>
    </lineage>
</organism>
<dbReference type="Proteomes" id="UP000574317">
    <property type="component" value="Unassembled WGS sequence"/>
</dbReference>
<comment type="subcellular location">
    <subcellularLocation>
        <location evidence="1">Nucleus</location>
    </subcellularLocation>
</comment>
<accession>A0A8H5IIE8</accession>
<dbReference type="GO" id="GO:0003700">
    <property type="term" value="F:DNA-binding transcription factor activity"/>
    <property type="evidence" value="ECO:0007669"/>
    <property type="project" value="TreeGrafter"/>
</dbReference>
<gene>
    <name evidence="3" type="ORF">FNAPI_11762</name>
</gene>